<dbReference type="PANTHER" id="PTHR47199:SF2">
    <property type="entry name" value="PHOTOSYSTEM II STABILITY_ASSEMBLY FACTOR HCF136, CHLOROPLASTIC"/>
    <property type="match status" value="1"/>
</dbReference>
<evidence type="ECO:0000313" key="4">
    <source>
        <dbReference type="EMBL" id="KKO04127.1"/>
    </source>
</evidence>
<dbReference type="Pfam" id="PF14870">
    <property type="entry name" value="PSII_BNR"/>
    <property type="match status" value="2"/>
</dbReference>
<dbReference type="CDD" id="cd15482">
    <property type="entry name" value="Sialidase_non-viral"/>
    <property type="match status" value="1"/>
</dbReference>
<feature type="domain" description="Photosynthesis system II assembly factor Ycf48/Hcf136-like" evidence="3">
    <location>
        <begin position="168"/>
        <end position="290"/>
    </location>
</feature>
<dbReference type="Gene3D" id="2.130.10.10">
    <property type="entry name" value="YVTN repeat-like/Quinoprotein amine dehydrogenase"/>
    <property type="match status" value="1"/>
</dbReference>
<dbReference type="AlphaFoldDB" id="A0A0F9XXH4"/>
<gene>
    <name evidence="4" type="ORF">LCGC14_0090270</name>
</gene>
<proteinExistence type="predicted"/>
<evidence type="ECO:0000256" key="1">
    <source>
        <dbReference type="ARBA" id="ARBA00022531"/>
    </source>
</evidence>
<feature type="domain" description="Photosynthesis system II assembly factor Ycf48/Hcf136-like" evidence="3">
    <location>
        <begin position="88"/>
        <end position="147"/>
    </location>
</feature>
<dbReference type="SUPFAM" id="SSF50939">
    <property type="entry name" value="Sialidases"/>
    <property type="match status" value="1"/>
</dbReference>
<accession>A0A0F9XXH4</accession>
<dbReference type="InterPro" id="IPR036278">
    <property type="entry name" value="Sialidase_sf"/>
</dbReference>
<keyword evidence="2" id="KW-0604">Photosystem II</keyword>
<sequence length="376" mass="40634">MRERIEGRTQSTVQAVCPISDLKLRKHFIGRPALRAFGLAAVLLAPAGAVMAQDAQPIAEAPKPAIMSDLASQVLLLDVVTAGERLVAVGSHGHIVYSDDQGENWTQAEVPVRQVLTAVYFVDAENGWAVGHDSMILHSSDAGQSWELQYRDPALDKPVDPEGPGLLERPLMDVWFRDAQTGFAVGAYGIFLRTDDGGANWEDRSDSVDNEYGMHYNAIAPIHNAGLFMVGEMGSMYRSSDYGDTWETLDNSPYDGTWFGISGTGQTGQLLVWGLRGNLFRSENFGYTWQPVEFSNRAPRATLLGGNLSADGKLAVVGAGGVVLTSDDHGKTFEAHTRADRVALATAKRLPDGQLLLVGQHGVVRASANGLKDEQQ</sequence>
<reference evidence="4" key="1">
    <citation type="journal article" date="2015" name="Nature">
        <title>Complex archaea that bridge the gap between prokaryotes and eukaryotes.</title>
        <authorList>
            <person name="Spang A."/>
            <person name="Saw J.H."/>
            <person name="Jorgensen S.L."/>
            <person name="Zaremba-Niedzwiedzka K."/>
            <person name="Martijn J."/>
            <person name="Lind A.E."/>
            <person name="van Eijk R."/>
            <person name="Schleper C."/>
            <person name="Guy L."/>
            <person name="Ettema T.J."/>
        </authorList>
    </citation>
    <scope>NUCLEOTIDE SEQUENCE</scope>
</reference>
<evidence type="ECO:0000256" key="2">
    <source>
        <dbReference type="ARBA" id="ARBA00023276"/>
    </source>
</evidence>
<dbReference type="GO" id="GO:0015979">
    <property type="term" value="P:photosynthesis"/>
    <property type="evidence" value="ECO:0007669"/>
    <property type="project" value="UniProtKB-KW"/>
</dbReference>
<dbReference type="GO" id="GO:0009523">
    <property type="term" value="C:photosystem II"/>
    <property type="evidence" value="ECO:0007669"/>
    <property type="project" value="UniProtKB-KW"/>
</dbReference>
<dbReference type="InterPro" id="IPR015943">
    <property type="entry name" value="WD40/YVTN_repeat-like_dom_sf"/>
</dbReference>
<comment type="caution">
    <text evidence="4">The sequence shown here is derived from an EMBL/GenBank/DDBJ whole genome shotgun (WGS) entry which is preliminary data.</text>
</comment>
<protein>
    <recommendedName>
        <fullName evidence="3">Photosynthesis system II assembly factor Ycf48/Hcf136-like domain-containing protein</fullName>
    </recommendedName>
</protein>
<dbReference type="InterPro" id="IPR028203">
    <property type="entry name" value="PSII_CF48-like_dom"/>
</dbReference>
<organism evidence="4">
    <name type="scientific">marine sediment metagenome</name>
    <dbReference type="NCBI Taxonomy" id="412755"/>
    <lineage>
        <taxon>unclassified sequences</taxon>
        <taxon>metagenomes</taxon>
        <taxon>ecological metagenomes</taxon>
    </lineage>
</organism>
<evidence type="ECO:0000259" key="3">
    <source>
        <dbReference type="Pfam" id="PF14870"/>
    </source>
</evidence>
<keyword evidence="1" id="KW-0602">Photosynthesis</keyword>
<dbReference type="EMBL" id="LAZR01000024">
    <property type="protein sequence ID" value="KKO04127.1"/>
    <property type="molecule type" value="Genomic_DNA"/>
</dbReference>
<dbReference type="PANTHER" id="PTHR47199">
    <property type="entry name" value="PHOTOSYSTEM II STABILITY/ASSEMBLY FACTOR HCF136, CHLOROPLASTIC"/>
    <property type="match status" value="1"/>
</dbReference>
<name>A0A0F9XXH4_9ZZZZ</name>